<organism evidence="2 3">
    <name type="scientific">Carnobacterium iners</name>
    <dbReference type="NCBI Taxonomy" id="1073423"/>
    <lineage>
        <taxon>Bacteria</taxon>
        <taxon>Bacillati</taxon>
        <taxon>Bacillota</taxon>
        <taxon>Bacilli</taxon>
        <taxon>Lactobacillales</taxon>
        <taxon>Carnobacteriaceae</taxon>
        <taxon>Carnobacterium</taxon>
    </lineage>
</organism>
<reference evidence="2 3" key="1">
    <citation type="submission" date="2017-04" db="EMBL/GenBank/DDBJ databases">
        <authorList>
            <person name="Afonso C.L."/>
            <person name="Miller P.J."/>
            <person name="Scott M.A."/>
            <person name="Spackman E."/>
            <person name="Goraichik I."/>
            <person name="Dimitrov K.M."/>
            <person name="Suarez D.L."/>
            <person name="Swayne D.E."/>
        </authorList>
    </citation>
    <scope>NUCLEOTIDE SEQUENCE [LARGE SCALE GENOMIC DNA]</scope>
    <source>
        <strain evidence="2 3">LMG26642</strain>
    </source>
</reference>
<evidence type="ECO:0000313" key="3">
    <source>
        <dbReference type="Proteomes" id="UP000193435"/>
    </source>
</evidence>
<dbReference type="EMBL" id="FXBJ01000002">
    <property type="protein sequence ID" value="SMH28092.1"/>
    <property type="molecule type" value="Genomic_DNA"/>
</dbReference>
<proteinExistence type="predicted"/>
<dbReference type="AlphaFoldDB" id="A0A1X7MTF1"/>
<dbReference type="Proteomes" id="UP000193435">
    <property type="component" value="Unassembled WGS sequence"/>
</dbReference>
<dbReference type="Pfam" id="PF13791">
    <property type="entry name" value="Sigma_reg_C"/>
    <property type="match status" value="1"/>
</dbReference>
<feature type="domain" description="Sigma factor regulator C-terminal" evidence="1">
    <location>
        <begin position="70"/>
        <end position="214"/>
    </location>
</feature>
<gene>
    <name evidence="2" type="ORF">SAMN04488700_0833</name>
</gene>
<protein>
    <submittedName>
        <fullName evidence="2">Sigma factor regulator C-terminal</fullName>
    </submittedName>
</protein>
<sequence>MKIKSVAMEQKQYKFGLSPSNSISRNMSGSIGTNGEDWQMTYKENGWRNLLFFHPAVSYKEYKQDKDLINQMEGEKIYEVALSFDKPYKQSELPLYELPAMTWFWINTYTDSQLNQFQQETKENDWSSTFIRENEALGLSVNSSIFSSIELDQENKDFLRLLKTSISDEHTSVYKTMKDKNINDVEILGMVVYGTKEEVATFIDNPIVKSSSLGGFIGNH</sequence>
<name>A0A1X7MTF1_9LACT</name>
<dbReference type="InterPro" id="IPR025672">
    <property type="entry name" value="Sigma_reg_C_dom"/>
</dbReference>
<evidence type="ECO:0000313" key="2">
    <source>
        <dbReference type="EMBL" id="SMH28092.1"/>
    </source>
</evidence>
<accession>A0A1X7MTF1</accession>
<dbReference type="RefSeq" id="WP_200805353.1">
    <property type="nucleotide sequence ID" value="NZ_FOAH01000006.1"/>
</dbReference>
<keyword evidence="3" id="KW-1185">Reference proteome</keyword>
<evidence type="ECO:0000259" key="1">
    <source>
        <dbReference type="Pfam" id="PF13791"/>
    </source>
</evidence>